<protein>
    <submittedName>
        <fullName evidence="2">Uncharacterized protein</fullName>
    </submittedName>
</protein>
<gene>
    <name evidence="2" type="ORF">g.45024</name>
</gene>
<feature type="non-terminal residue" evidence="2">
    <location>
        <position position="104"/>
    </location>
</feature>
<proteinExistence type="predicted"/>
<feature type="compositionally biased region" description="Polar residues" evidence="1">
    <location>
        <begin position="81"/>
        <end position="90"/>
    </location>
</feature>
<feature type="compositionally biased region" description="Pro residues" evidence="1">
    <location>
        <begin position="95"/>
        <end position="104"/>
    </location>
</feature>
<feature type="region of interest" description="Disordered" evidence="1">
    <location>
        <begin position="81"/>
        <end position="104"/>
    </location>
</feature>
<evidence type="ECO:0000313" key="2">
    <source>
        <dbReference type="EMBL" id="JAS18195.1"/>
    </source>
</evidence>
<accession>A0A1B6CXY9</accession>
<feature type="non-terminal residue" evidence="2">
    <location>
        <position position="1"/>
    </location>
</feature>
<evidence type="ECO:0000256" key="1">
    <source>
        <dbReference type="SAM" id="MobiDB-lite"/>
    </source>
</evidence>
<dbReference type="EMBL" id="GEDC01019103">
    <property type="protein sequence ID" value="JAS18195.1"/>
    <property type="molecule type" value="Transcribed_RNA"/>
</dbReference>
<organism evidence="2">
    <name type="scientific">Clastoptera arizonana</name>
    <name type="common">Arizona spittle bug</name>
    <dbReference type="NCBI Taxonomy" id="38151"/>
    <lineage>
        <taxon>Eukaryota</taxon>
        <taxon>Metazoa</taxon>
        <taxon>Ecdysozoa</taxon>
        <taxon>Arthropoda</taxon>
        <taxon>Hexapoda</taxon>
        <taxon>Insecta</taxon>
        <taxon>Pterygota</taxon>
        <taxon>Neoptera</taxon>
        <taxon>Paraneoptera</taxon>
        <taxon>Hemiptera</taxon>
        <taxon>Auchenorrhyncha</taxon>
        <taxon>Cercopoidea</taxon>
        <taxon>Clastopteridae</taxon>
        <taxon>Clastoptera</taxon>
    </lineage>
</organism>
<dbReference type="AlphaFoldDB" id="A0A1B6CXY9"/>
<name>A0A1B6CXY9_9HEMI</name>
<reference evidence="2" key="1">
    <citation type="submission" date="2015-12" db="EMBL/GenBank/DDBJ databases">
        <title>De novo transcriptome assembly of four potential Pierce s Disease insect vectors from Arizona vineyards.</title>
        <authorList>
            <person name="Tassone E.E."/>
        </authorList>
    </citation>
    <scope>NUCLEOTIDE SEQUENCE</scope>
</reference>
<sequence>VDHFFPPPATSYYIDLGGAYKNRQSEQIIPFVSPMLYSLPQSLDSVKEETMKPEQNHSFVECIPRVKEETLQMADSVYTRQSSYPTSSGFQHYCSPPPQPSVVT</sequence>